<dbReference type="PROSITE" id="PS01124">
    <property type="entry name" value="HTH_ARAC_FAMILY_2"/>
    <property type="match status" value="1"/>
</dbReference>
<dbReference type="GO" id="GO:0003700">
    <property type="term" value="F:DNA-binding transcription factor activity"/>
    <property type="evidence" value="ECO:0007669"/>
    <property type="project" value="InterPro"/>
</dbReference>
<evidence type="ECO:0000256" key="2">
    <source>
        <dbReference type="ARBA" id="ARBA00023125"/>
    </source>
</evidence>
<dbReference type="PROSITE" id="PS00041">
    <property type="entry name" value="HTH_ARAC_FAMILY_1"/>
    <property type="match status" value="1"/>
</dbReference>
<keyword evidence="2" id="KW-0238">DNA-binding</keyword>
<evidence type="ECO:0000256" key="4">
    <source>
        <dbReference type="PROSITE-ProRule" id="PRU00169"/>
    </source>
</evidence>
<name>A0A1G8ID90_9BACI</name>
<dbReference type="InterPro" id="IPR009057">
    <property type="entry name" value="Homeodomain-like_sf"/>
</dbReference>
<protein>
    <submittedName>
        <fullName evidence="7">Two component transcriptional regulator, AraC family</fullName>
    </submittedName>
</protein>
<evidence type="ECO:0000259" key="5">
    <source>
        <dbReference type="PROSITE" id="PS01124"/>
    </source>
</evidence>
<dbReference type="GO" id="GO:0043565">
    <property type="term" value="F:sequence-specific DNA binding"/>
    <property type="evidence" value="ECO:0007669"/>
    <property type="project" value="InterPro"/>
</dbReference>
<keyword evidence="1" id="KW-0805">Transcription regulation</keyword>
<reference evidence="7 8" key="1">
    <citation type="submission" date="2016-10" db="EMBL/GenBank/DDBJ databases">
        <authorList>
            <person name="de Groot N.N."/>
        </authorList>
    </citation>
    <scope>NUCLEOTIDE SEQUENCE [LARGE SCALE GENOMIC DNA]</scope>
    <source>
        <strain evidence="8">P4B,CCM 7963,CECT 7998,DSM 25260,IBRC-M 10614,KCTC 13821</strain>
    </source>
</reference>
<evidence type="ECO:0000256" key="3">
    <source>
        <dbReference type="ARBA" id="ARBA00023163"/>
    </source>
</evidence>
<dbReference type="SUPFAM" id="SSF46689">
    <property type="entry name" value="Homeodomain-like"/>
    <property type="match status" value="1"/>
</dbReference>
<dbReference type="PANTHER" id="PTHR43280">
    <property type="entry name" value="ARAC-FAMILY TRANSCRIPTIONAL REGULATOR"/>
    <property type="match status" value="1"/>
</dbReference>
<sequence length="490" mass="57951">MGVGKIYKLLISDRDKQEVLGIQWFISKYSLPISTIRTAYHLSDLLDDLENSVPDIVCIELDMIGEDKWEIFKFHINRYTKQVIALTAEPTFERAMQAMDLQALDLWVKPLAPPSVKHSLQQAIRNLSNYSKEVHSELTKPSVDYESLFIEDRNPYPYPVYLLKTEYVNDLTYLRKFIEQFDFYFEPSVFSTSDRIVLVFHHEFTETVTQAQRFLREWELKAGSPLAIVVHSQSGEESLHQIYLKLRKVMETTFFTGYQQVFETKRFHTWKDMDPFLTMEDQRKWVYMLEEARGNDIKKWMYEEFFDLAPPYPEPGLLRTRLTSILAQIRRFMNRNGMNSKDREEYYKNVFDKILYSPVLYRIVQDIILFSNYLVQSMEEQPSQVKGDAVEAAVSYMEKNFTDSKLDLKTVAAYVGRSPSYLSHLLSNKYNRSFRDLLLSMRIQKAKELLSSDESVQNIARSIGFNNPNYFSRVFKEYTGQTPREYRRFH</sequence>
<comment type="caution">
    <text evidence="4">Lacks conserved residue(s) required for the propagation of feature annotation.</text>
</comment>
<gene>
    <name evidence="7" type="ORF">SAMN05216352_105143</name>
</gene>
<dbReference type="GO" id="GO:0000160">
    <property type="term" value="P:phosphorelay signal transduction system"/>
    <property type="evidence" value="ECO:0007669"/>
    <property type="project" value="InterPro"/>
</dbReference>
<dbReference type="PANTHER" id="PTHR43280:SF28">
    <property type="entry name" value="HTH-TYPE TRANSCRIPTIONAL ACTIVATOR RHAS"/>
    <property type="match status" value="1"/>
</dbReference>
<evidence type="ECO:0000313" key="8">
    <source>
        <dbReference type="Proteomes" id="UP000199017"/>
    </source>
</evidence>
<dbReference type="PROSITE" id="PS50110">
    <property type="entry name" value="RESPONSE_REGULATORY"/>
    <property type="match status" value="1"/>
</dbReference>
<dbReference type="OrthoDB" id="2563880at2"/>
<evidence type="ECO:0000256" key="1">
    <source>
        <dbReference type="ARBA" id="ARBA00023015"/>
    </source>
</evidence>
<accession>A0A1G8ID90</accession>
<evidence type="ECO:0000313" key="7">
    <source>
        <dbReference type="EMBL" id="SDI16822.1"/>
    </source>
</evidence>
<dbReference type="SMART" id="SM00342">
    <property type="entry name" value="HTH_ARAC"/>
    <property type="match status" value="1"/>
</dbReference>
<dbReference type="InterPro" id="IPR011006">
    <property type="entry name" value="CheY-like_superfamily"/>
</dbReference>
<keyword evidence="3" id="KW-0804">Transcription</keyword>
<keyword evidence="8" id="KW-1185">Reference proteome</keyword>
<dbReference type="InterPro" id="IPR020449">
    <property type="entry name" value="Tscrpt_reg_AraC-type_HTH"/>
</dbReference>
<dbReference type="Proteomes" id="UP000199017">
    <property type="component" value="Unassembled WGS sequence"/>
</dbReference>
<dbReference type="EMBL" id="FNDU01000005">
    <property type="protein sequence ID" value="SDI16822.1"/>
    <property type="molecule type" value="Genomic_DNA"/>
</dbReference>
<dbReference type="AlphaFoldDB" id="A0A1G8ID90"/>
<dbReference type="Gene3D" id="3.40.50.2300">
    <property type="match status" value="1"/>
</dbReference>
<dbReference type="InterPro" id="IPR018062">
    <property type="entry name" value="HTH_AraC-typ_CS"/>
</dbReference>
<dbReference type="STRING" id="930129.SAMN05216352_105143"/>
<dbReference type="InterPro" id="IPR018060">
    <property type="entry name" value="HTH_AraC"/>
</dbReference>
<feature type="domain" description="HTH araC/xylS-type" evidence="5">
    <location>
        <begin position="391"/>
        <end position="489"/>
    </location>
</feature>
<dbReference type="InterPro" id="IPR001789">
    <property type="entry name" value="Sig_transdc_resp-reg_receiver"/>
</dbReference>
<feature type="domain" description="Response regulatory" evidence="6">
    <location>
        <begin position="8"/>
        <end position="124"/>
    </location>
</feature>
<organism evidence="7 8">
    <name type="scientific">Alteribacillus bidgolensis</name>
    <dbReference type="NCBI Taxonomy" id="930129"/>
    <lineage>
        <taxon>Bacteria</taxon>
        <taxon>Bacillati</taxon>
        <taxon>Bacillota</taxon>
        <taxon>Bacilli</taxon>
        <taxon>Bacillales</taxon>
        <taxon>Bacillaceae</taxon>
        <taxon>Alteribacillus</taxon>
    </lineage>
</organism>
<proteinExistence type="predicted"/>
<dbReference type="Gene3D" id="1.10.10.60">
    <property type="entry name" value="Homeodomain-like"/>
    <property type="match status" value="2"/>
</dbReference>
<dbReference type="PRINTS" id="PR00032">
    <property type="entry name" value="HTHARAC"/>
</dbReference>
<dbReference type="Pfam" id="PF12833">
    <property type="entry name" value="HTH_18"/>
    <property type="match status" value="1"/>
</dbReference>
<evidence type="ECO:0000259" key="6">
    <source>
        <dbReference type="PROSITE" id="PS50110"/>
    </source>
</evidence>
<dbReference type="SUPFAM" id="SSF52172">
    <property type="entry name" value="CheY-like"/>
    <property type="match status" value="1"/>
</dbReference>